<organism evidence="3 4">
    <name type="scientific">Methylohalomonas lacus</name>
    <dbReference type="NCBI Taxonomy" id="398773"/>
    <lineage>
        <taxon>Bacteria</taxon>
        <taxon>Pseudomonadati</taxon>
        <taxon>Pseudomonadota</taxon>
        <taxon>Gammaproteobacteria</taxon>
        <taxon>Methylohalomonadales</taxon>
        <taxon>Methylohalomonadaceae</taxon>
        <taxon>Methylohalomonas</taxon>
    </lineage>
</organism>
<dbReference type="Proteomes" id="UP001204445">
    <property type="component" value="Unassembled WGS sequence"/>
</dbReference>
<dbReference type="PROSITE" id="PS51257">
    <property type="entry name" value="PROKAR_LIPOPROTEIN"/>
    <property type="match status" value="1"/>
</dbReference>
<feature type="signal peptide" evidence="1">
    <location>
        <begin position="1"/>
        <end position="21"/>
    </location>
</feature>
<proteinExistence type="predicted"/>
<sequence length="202" mass="22256">MKKAALALLIGLVGCAAPSPAPEDHFYRLPAADAGHCNGQLTADTLRVAAFRTDGLLHERGIVYSDSNDSVELKKHDYHLWQQAPADLVRDHLLNYLRDCQTAATVTRAADVPAEFVIAGYLGEFMQFGKAGPEYVVVTLELQLRHGAQARPLLVKTYSEREPVSDAAMPALVNAFGRALERVYERFLADARPVASERLRQE</sequence>
<dbReference type="SUPFAM" id="SSF159594">
    <property type="entry name" value="XCC0632-like"/>
    <property type="match status" value="1"/>
</dbReference>
<dbReference type="Pfam" id="PF03886">
    <property type="entry name" value="ABC_trans_aux"/>
    <property type="match status" value="1"/>
</dbReference>
<evidence type="ECO:0000256" key="1">
    <source>
        <dbReference type="SAM" id="SignalP"/>
    </source>
</evidence>
<evidence type="ECO:0000313" key="4">
    <source>
        <dbReference type="Proteomes" id="UP001204445"/>
    </source>
</evidence>
<gene>
    <name evidence="3" type="ORF">J2T55_001044</name>
</gene>
<dbReference type="InterPro" id="IPR005586">
    <property type="entry name" value="ABC_trans_aux"/>
</dbReference>
<dbReference type="Gene3D" id="3.40.50.10610">
    <property type="entry name" value="ABC-type transport auxiliary lipoprotein component"/>
    <property type="match status" value="1"/>
</dbReference>
<evidence type="ECO:0000313" key="3">
    <source>
        <dbReference type="EMBL" id="MCS3903027.1"/>
    </source>
</evidence>
<reference evidence="3" key="1">
    <citation type="submission" date="2022-08" db="EMBL/GenBank/DDBJ databases">
        <title>Genomic Encyclopedia of Type Strains, Phase III (KMG-III): the genomes of soil and plant-associated and newly described type strains.</title>
        <authorList>
            <person name="Whitman W."/>
        </authorList>
    </citation>
    <scope>NUCLEOTIDE SEQUENCE</scope>
    <source>
        <strain evidence="3">HMT 1</strain>
    </source>
</reference>
<evidence type="ECO:0000259" key="2">
    <source>
        <dbReference type="Pfam" id="PF03886"/>
    </source>
</evidence>
<feature type="chain" id="PRO_5041916812" evidence="1">
    <location>
        <begin position="22"/>
        <end position="202"/>
    </location>
</feature>
<accession>A0AAE3L5B0</accession>
<name>A0AAE3L5B0_9GAMM</name>
<dbReference type="RefSeq" id="WP_259054640.1">
    <property type="nucleotide sequence ID" value="NZ_JANUCT010000006.1"/>
</dbReference>
<protein>
    <submittedName>
        <fullName evidence="3">Cholesterol transport system auxiliary component</fullName>
    </submittedName>
</protein>
<keyword evidence="4" id="KW-1185">Reference proteome</keyword>
<comment type="caution">
    <text evidence="3">The sequence shown here is derived from an EMBL/GenBank/DDBJ whole genome shotgun (WGS) entry which is preliminary data.</text>
</comment>
<dbReference type="EMBL" id="JANUCT010000006">
    <property type="protein sequence ID" value="MCS3903027.1"/>
    <property type="molecule type" value="Genomic_DNA"/>
</dbReference>
<feature type="domain" description="ABC-type transport auxiliary lipoprotein component" evidence="2">
    <location>
        <begin position="27"/>
        <end position="184"/>
    </location>
</feature>
<keyword evidence="1" id="KW-0732">Signal</keyword>
<dbReference type="AlphaFoldDB" id="A0AAE3L5B0"/>